<dbReference type="SUPFAM" id="SSF159501">
    <property type="entry name" value="EreA/ChaN-like"/>
    <property type="match status" value="1"/>
</dbReference>
<reference evidence="2" key="1">
    <citation type="submission" date="2020-12" db="EMBL/GenBank/DDBJ databases">
        <title>Bacterial taxonomy.</title>
        <authorList>
            <person name="Pan X."/>
        </authorList>
    </citation>
    <scope>NUCLEOTIDE SEQUENCE</scope>
    <source>
        <strain evidence="2">B2012</strain>
    </source>
</reference>
<feature type="region of interest" description="Disordered" evidence="1">
    <location>
        <begin position="426"/>
        <end position="446"/>
    </location>
</feature>
<dbReference type="PANTHER" id="PTHR31299">
    <property type="entry name" value="ESTERASE, PUTATIVE (AFU_ORTHOLOGUE AFUA_1G05850)-RELATED"/>
    <property type="match status" value="1"/>
</dbReference>
<accession>A0A934IQT8</accession>
<dbReference type="Pfam" id="PF05139">
    <property type="entry name" value="Erythro_esteras"/>
    <property type="match status" value="1"/>
</dbReference>
<dbReference type="AlphaFoldDB" id="A0A934IQT8"/>
<protein>
    <submittedName>
        <fullName evidence="2">Erythromycin esterase family protein</fullName>
    </submittedName>
</protein>
<evidence type="ECO:0000313" key="3">
    <source>
        <dbReference type="Proteomes" id="UP000609531"/>
    </source>
</evidence>
<dbReference type="PANTHER" id="PTHR31299:SF0">
    <property type="entry name" value="ESTERASE, PUTATIVE (AFU_ORTHOLOGUE AFUA_1G05850)-RELATED"/>
    <property type="match status" value="1"/>
</dbReference>
<keyword evidence="3" id="KW-1185">Reference proteome</keyword>
<dbReference type="InterPro" id="IPR007815">
    <property type="entry name" value="Emycin_Estase"/>
</dbReference>
<sequence>MPERLIEEIRSEAIPLAGSDAAFDRILALAADARFVLIGEATHGTREFYAMRAELTKRLITEHGFAAVAAEADWPDAYRVNRYVRGEPTIGDADDALRDFERFPNWMWRNKVVRDFADWLRRHNDAIAEPSRKAGFYGLDLYSLEASIAAVVAYLDKVDPVAAKLARAHYGCFDHHHARNPQQYGYATMLGVSPSCEREVLAELVALRRNRFEYITRDGFAAGEEFYCAEQNATVVWNAEQYYRTMFEGRVSSWNLRDNHMVSTLYGLADHLHLQRGEAPKIVVWAHNSHVGDARATEMGERGECNIGSLIREAHGRNAVLVGFSTHHGSVRAASEWDGAGEVKSVRPAIAGSYEQLFHAVGLSDFLIVLRDNDTLHRHLDLSRLQRAIGVLYLPETERQSHYFFAQLPDQFDALVHIDETSALDPLPRAPSRQPNEVYETYPTGL</sequence>
<dbReference type="GO" id="GO:0046677">
    <property type="term" value="P:response to antibiotic"/>
    <property type="evidence" value="ECO:0007669"/>
    <property type="project" value="InterPro"/>
</dbReference>
<evidence type="ECO:0000313" key="2">
    <source>
        <dbReference type="EMBL" id="MBJ3776587.1"/>
    </source>
</evidence>
<comment type="caution">
    <text evidence="2">The sequence shown here is derived from an EMBL/GenBank/DDBJ whole genome shotgun (WGS) entry which is preliminary data.</text>
</comment>
<dbReference type="Proteomes" id="UP000609531">
    <property type="component" value="Unassembled WGS sequence"/>
</dbReference>
<dbReference type="Gene3D" id="1.20.1440.30">
    <property type="entry name" value="Biosynthetic Protein domain"/>
    <property type="match status" value="1"/>
</dbReference>
<dbReference type="CDD" id="cd14728">
    <property type="entry name" value="Ere-like"/>
    <property type="match status" value="1"/>
</dbReference>
<dbReference type="RefSeq" id="WP_198882492.1">
    <property type="nucleotide sequence ID" value="NZ_JAEKJA010000010.1"/>
</dbReference>
<dbReference type="Gene3D" id="3.30.1870.10">
    <property type="entry name" value="EreA-like, domain 2"/>
    <property type="match status" value="1"/>
</dbReference>
<evidence type="ECO:0000256" key="1">
    <source>
        <dbReference type="SAM" id="MobiDB-lite"/>
    </source>
</evidence>
<gene>
    <name evidence="2" type="ORF">JCR33_12855</name>
</gene>
<organism evidence="2 3">
    <name type="scientific">Acuticoccus mangrovi</name>
    <dbReference type="NCBI Taxonomy" id="2796142"/>
    <lineage>
        <taxon>Bacteria</taxon>
        <taxon>Pseudomonadati</taxon>
        <taxon>Pseudomonadota</taxon>
        <taxon>Alphaproteobacteria</taxon>
        <taxon>Hyphomicrobiales</taxon>
        <taxon>Amorphaceae</taxon>
        <taxon>Acuticoccus</taxon>
    </lineage>
</organism>
<dbReference type="InterPro" id="IPR052036">
    <property type="entry name" value="Hydrolase/PRTase-associated"/>
</dbReference>
<dbReference type="InterPro" id="IPR014622">
    <property type="entry name" value="UCP036794_erythomycin"/>
</dbReference>
<dbReference type="EMBL" id="JAEKJA010000010">
    <property type="protein sequence ID" value="MBJ3776587.1"/>
    <property type="molecule type" value="Genomic_DNA"/>
</dbReference>
<dbReference type="Gene3D" id="3.40.1660.10">
    <property type="entry name" value="EreA-like (biosynthetic domain)"/>
    <property type="match status" value="1"/>
</dbReference>
<proteinExistence type="predicted"/>
<name>A0A934IQT8_9HYPH</name>
<dbReference type="PIRSF" id="PIRSF036794">
    <property type="entry name" value="UCP_erythr_ester"/>
    <property type="match status" value="1"/>
</dbReference>